<dbReference type="InterPro" id="IPR001482">
    <property type="entry name" value="T2SS/T4SS_dom"/>
</dbReference>
<dbReference type="SUPFAM" id="SSF52540">
    <property type="entry name" value="P-loop containing nucleoside triphosphate hydrolases"/>
    <property type="match status" value="1"/>
</dbReference>
<dbReference type="InterPro" id="IPR050921">
    <property type="entry name" value="T4SS_GSP_E_ATPase"/>
</dbReference>
<dbReference type="InterPro" id="IPR006321">
    <property type="entry name" value="PilT/PilU"/>
</dbReference>
<feature type="domain" description="Bacterial type II secretion system protein E" evidence="2">
    <location>
        <begin position="113"/>
        <end position="270"/>
    </location>
</feature>
<reference evidence="3 4" key="1">
    <citation type="journal article" date="2016" name="Nat. Commun.">
        <title>Thousands of microbial genomes shed light on interconnected biogeochemical processes in an aquifer system.</title>
        <authorList>
            <person name="Anantharaman K."/>
            <person name="Brown C.T."/>
            <person name="Hug L.A."/>
            <person name="Sharon I."/>
            <person name="Castelle C.J."/>
            <person name="Probst A.J."/>
            <person name="Thomas B.C."/>
            <person name="Singh A."/>
            <person name="Wilkins M.J."/>
            <person name="Karaoz U."/>
            <person name="Brodie E.L."/>
            <person name="Williams K.H."/>
            <person name="Hubbard S.S."/>
            <person name="Banfield J.F."/>
        </authorList>
    </citation>
    <scope>NUCLEOTIDE SEQUENCE [LARGE SCALE GENOMIC DNA]</scope>
</reference>
<dbReference type="PANTHER" id="PTHR30486:SF12">
    <property type="entry name" value="TYPE IV PILUS ATPASE PILU"/>
    <property type="match status" value="1"/>
</dbReference>
<sequence length="368" mass="41639">MEIKELLQEMVRLDASDIYITADLPPVYRKDGVNIPSGTKKLTAEDTCALAEKIMNDKQKKDFYETFEINFALFYPELGRFRANIFYQKMNIGIVIRQIKLNIKTIDDLSLPQILKDIVMTKSGLVLVCGATGSGKSSTLAAMIDYRNTNSAGHIITIEDPIEFVHQHRKSIITQREIGIDTMTYSKALKNAFRQAPDVILIGEIRDTETMESAITFSETGQLCLGTIHANNANQTIERIINFFPIERHEQIYLLLSLNLRAIVSQRLIPSTGGKRIASFEILLDTPRVKDLILKKQIELLKETMSRGIQEGMFTFDQSLFNLYKEGKISYENAIAYADSANDLRLRVKTEGLEDVKEGKTAGFKLKQ</sequence>
<dbReference type="Pfam" id="PF00437">
    <property type="entry name" value="T2SSE"/>
    <property type="match status" value="1"/>
</dbReference>
<comment type="similarity">
    <text evidence="1">Belongs to the GSP E family.</text>
</comment>
<dbReference type="InterPro" id="IPR027417">
    <property type="entry name" value="P-loop_NTPase"/>
</dbReference>
<organism evidence="3 4">
    <name type="scientific">Candidatus Schekmanbacteria bacterium RIFCSPLOWO2_12_FULL_38_15</name>
    <dbReference type="NCBI Taxonomy" id="1817883"/>
    <lineage>
        <taxon>Bacteria</taxon>
        <taxon>Candidatus Schekmaniibacteriota</taxon>
    </lineage>
</organism>
<gene>
    <name evidence="3" type="ORF">A3G31_03445</name>
</gene>
<protein>
    <submittedName>
        <fullName evidence="3">Type IV pili twitching motility protein PilT</fullName>
    </submittedName>
</protein>
<dbReference type="GO" id="GO:0016887">
    <property type="term" value="F:ATP hydrolysis activity"/>
    <property type="evidence" value="ECO:0007669"/>
    <property type="project" value="InterPro"/>
</dbReference>
<comment type="caution">
    <text evidence="3">The sequence shown here is derived from an EMBL/GenBank/DDBJ whole genome shotgun (WGS) entry which is preliminary data.</text>
</comment>
<proteinExistence type="inferred from homology"/>
<accession>A0A1F7SCL5</accession>
<evidence type="ECO:0000313" key="3">
    <source>
        <dbReference type="EMBL" id="OGL51522.1"/>
    </source>
</evidence>
<dbReference type="PANTHER" id="PTHR30486">
    <property type="entry name" value="TWITCHING MOTILITY PROTEIN PILT"/>
    <property type="match status" value="1"/>
</dbReference>
<evidence type="ECO:0000259" key="2">
    <source>
        <dbReference type="Pfam" id="PF00437"/>
    </source>
</evidence>
<dbReference type="NCBIfam" id="TIGR01420">
    <property type="entry name" value="pilT_fam"/>
    <property type="match status" value="1"/>
</dbReference>
<dbReference type="Gene3D" id="3.30.450.90">
    <property type="match status" value="1"/>
</dbReference>
<dbReference type="GO" id="GO:0005524">
    <property type="term" value="F:ATP binding"/>
    <property type="evidence" value="ECO:0007669"/>
    <property type="project" value="InterPro"/>
</dbReference>
<dbReference type="Gene3D" id="3.40.50.300">
    <property type="entry name" value="P-loop containing nucleotide triphosphate hydrolases"/>
    <property type="match status" value="1"/>
</dbReference>
<evidence type="ECO:0000256" key="1">
    <source>
        <dbReference type="ARBA" id="ARBA00006611"/>
    </source>
</evidence>
<name>A0A1F7SCL5_9BACT</name>
<dbReference type="AlphaFoldDB" id="A0A1F7SCL5"/>
<dbReference type="STRING" id="1817883.A3G31_03445"/>
<evidence type="ECO:0000313" key="4">
    <source>
        <dbReference type="Proteomes" id="UP000178082"/>
    </source>
</evidence>
<dbReference type="Proteomes" id="UP000178082">
    <property type="component" value="Unassembled WGS sequence"/>
</dbReference>
<dbReference type="EMBL" id="MGDI01000040">
    <property type="protein sequence ID" value="OGL51522.1"/>
    <property type="molecule type" value="Genomic_DNA"/>
</dbReference>
<dbReference type="CDD" id="cd01131">
    <property type="entry name" value="PilT"/>
    <property type="match status" value="1"/>
</dbReference>